<reference evidence="1" key="2">
    <citation type="journal article" date="2015" name="Fish Shellfish Immunol.">
        <title>Early steps in the European eel (Anguilla anguilla)-Vibrio vulnificus interaction in the gills: Role of the RtxA13 toxin.</title>
        <authorList>
            <person name="Callol A."/>
            <person name="Pajuelo D."/>
            <person name="Ebbesson L."/>
            <person name="Teles M."/>
            <person name="MacKenzie S."/>
            <person name="Amaro C."/>
        </authorList>
    </citation>
    <scope>NUCLEOTIDE SEQUENCE</scope>
</reference>
<protein>
    <submittedName>
        <fullName evidence="1">Uncharacterized protein</fullName>
    </submittedName>
</protein>
<proteinExistence type="predicted"/>
<evidence type="ECO:0000313" key="1">
    <source>
        <dbReference type="EMBL" id="JAH88895.1"/>
    </source>
</evidence>
<accession>A0A0E9WH51</accession>
<dbReference type="EMBL" id="GBXM01019682">
    <property type="protein sequence ID" value="JAH88895.1"/>
    <property type="molecule type" value="Transcribed_RNA"/>
</dbReference>
<dbReference type="AlphaFoldDB" id="A0A0E9WH51"/>
<reference evidence="1" key="1">
    <citation type="submission" date="2014-11" db="EMBL/GenBank/DDBJ databases">
        <authorList>
            <person name="Amaro Gonzalez C."/>
        </authorList>
    </citation>
    <scope>NUCLEOTIDE SEQUENCE</scope>
</reference>
<sequence length="73" mass="8188">MTVFKNEGNHFEISRMSASVELKALTLSLASHGTPLMPVQRHVNQLPQKTTTRLGFLHAALPQQASKRFLFRA</sequence>
<organism evidence="1">
    <name type="scientific">Anguilla anguilla</name>
    <name type="common">European freshwater eel</name>
    <name type="synonym">Muraena anguilla</name>
    <dbReference type="NCBI Taxonomy" id="7936"/>
    <lineage>
        <taxon>Eukaryota</taxon>
        <taxon>Metazoa</taxon>
        <taxon>Chordata</taxon>
        <taxon>Craniata</taxon>
        <taxon>Vertebrata</taxon>
        <taxon>Euteleostomi</taxon>
        <taxon>Actinopterygii</taxon>
        <taxon>Neopterygii</taxon>
        <taxon>Teleostei</taxon>
        <taxon>Anguilliformes</taxon>
        <taxon>Anguillidae</taxon>
        <taxon>Anguilla</taxon>
    </lineage>
</organism>
<name>A0A0E9WH51_ANGAN</name>